<dbReference type="EMBL" id="JALHLE010000033">
    <property type="protein sequence ID" value="MCJ2180437.1"/>
    <property type="molecule type" value="Genomic_DNA"/>
</dbReference>
<feature type="transmembrane region" description="Helical" evidence="1">
    <location>
        <begin position="263"/>
        <end position="286"/>
    </location>
</feature>
<sequence>MKIAKPRRRVGLARRAIIALLAIGWNVTPGILITAVAGVFALILSLSRRFPVSIIVLLVLYATTAVAWTISGYPAGRVLFLAIQVLCIIKMGELREGNVRWALICHFIVVTLLYFSGFGGDVGNNSSGTEENLGFVSLASLTYFFLFNSNSLVSRAQTSIFSFLSVLFDGRRYIFLNAQLFAIIGRRVTRYPFALGAIVSIGFPIMSIIVTLIAGPYSSLYARYRQIDFLEKSILREPGILLVGNQPFHLELPLFFWVGDTKFIGSIFEFGLVFFTINLLLTFWMVNQMKLTSFQKFLLGQMCFGYLGANPIEICTIFLISRIK</sequence>
<gene>
    <name evidence="2" type="ORF">MTR64_17835</name>
</gene>
<evidence type="ECO:0000313" key="3">
    <source>
        <dbReference type="Proteomes" id="UP001162880"/>
    </source>
</evidence>
<accession>A0ABT0B5X9</accession>
<name>A0ABT0B5X9_9SPHN</name>
<keyword evidence="1" id="KW-1133">Transmembrane helix</keyword>
<comment type="caution">
    <text evidence="2">The sequence shown here is derived from an EMBL/GenBank/DDBJ whole genome shotgun (WGS) entry which is preliminary data.</text>
</comment>
<organism evidence="2 3">
    <name type="scientific">Novosphingobium album</name>
    <name type="common">ex Hu et al. 2023</name>
    <dbReference type="NCBI Taxonomy" id="2930093"/>
    <lineage>
        <taxon>Bacteria</taxon>
        <taxon>Pseudomonadati</taxon>
        <taxon>Pseudomonadota</taxon>
        <taxon>Alphaproteobacteria</taxon>
        <taxon>Sphingomonadales</taxon>
        <taxon>Sphingomonadaceae</taxon>
        <taxon>Novosphingobium</taxon>
    </lineage>
</organism>
<reference evidence="2" key="1">
    <citation type="submission" date="2022-03" db="EMBL/GenBank/DDBJ databases">
        <title>Identification of a novel bacterium isolated from mangrove sediments.</title>
        <authorList>
            <person name="Pan X."/>
        </authorList>
    </citation>
    <scope>NUCLEOTIDE SEQUENCE</scope>
    <source>
        <strain evidence="2">B2580</strain>
    </source>
</reference>
<keyword evidence="3" id="KW-1185">Reference proteome</keyword>
<feature type="transmembrane region" description="Helical" evidence="1">
    <location>
        <begin position="298"/>
        <end position="320"/>
    </location>
</feature>
<dbReference type="Proteomes" id="UP001162880">
    <property type="component" value="Unassembled WGS sequence"/>
</dbReference>
<feature type="transmembrane region" description="Helical" evidence="1">
    <location>
        <begin position="50"/>
        <end position="70"/>
    </location>
</feature>
<protein>
    <submittedName>
        <fullName evidence="2">Uncharacterized protein</fullName>
    </submittedName>
</protein>
<keyword evidence="1" id="KW-0472">Membrane</keyword>
<keyword evidence="1" id="KW-0812">Transmembrane</keyword>
<feature type="transmembrane region" description="Helical" evidence="1">
    <location>
        <begin position="99"/>
        <end position="120"/>
    </location>
</feature>
<feature type="transmembrane region" description="Helical" evidence="1">
    <location>
        <begin position="132"/>
        <end position="153"/>
    </location>
</feature>
<dbReference type="RefSeq" id="WP_243995857.1">
    <property type="nucleotide sequence ID" value="NZ_JALHLE010000033.1"/>
</dbReference>
<proteinExistence type="predicted"/>
<feature type="transmembrane region" description="Helical" evidence="1">
    <location>
        <begin position="12"/>
        <end position="44"/>
    </location>
</feature>
<feature type="transmembrane region" description="Helical" evidence="1">
    <location>
        <begin position="193"/>
        <end position="214"/>
    </location>
</feature>
<evidence type="ECO:0000313" key="2">
    <source>
        <dbReference type="EMBL" id="MCJ2180437.1"/>
    </source>
</evidence>
<evidence type="ECO:0000256" key="1">
    <source>
        <dbReference type="SAM" id="Phobius"/>
    </source>
</evidence>